<feature type="region of interest" description="Disordered" evidence="2">
    <location>
        <begin position="296"/>
        <end position="484"/>
    </location>
</feature>
<feature type="domain" description="DUF8035" evidence="3">
    <location>
        <begin position="243"/>
        <end position="295"/>
    </location>
</feature>
<dbReference type="EMBL" id="MU005957">
    <property type="protein sequence ID" value="KAF2864546.1"/>
    <property type="molecule type" value="Genomic_DNA"/>
</dbReference>
<evidence type="ECO:0000313" key="5">
    <source>
        <dbReference type="Proteomes" id="UP000799421"/>
    </source>
</evidence>
<sequence length="591" mass="68794">MSRYGPPYDIPQRWDRDRFERFAQREPAPPPPPPGAYDADYYHRYEERDRPGRRSIAVQDRIDENSPYGRYEERDRFYEDDRMAPRPRRRTERELMGDVDPREAGMAMAPYRQSLSREEMDINRPRPARPGMLRRQSSLDTFDRKPARFDPFYPPGRPRAYERDYEDMRYRDYEPDRYRGYEIERERSMVRRKESIAAPVRQSRTKSISTRHTSPSSESSEDETVIESVHEETTKKKKKKKKKKGKTRMPKRLVRKEALNDLGYTYEEEENFFIVQVPMEKEQSDEVIEVSRLYNEGLKGTSAETSKKKVYRYSETVEEETGGGAETALAPKPAPAPTAPPSVAPAAPPTVVPTAQPEAPPAPPPVAEQREEVTKTEWVNPPTVVMAGAAGRESRPMRSSSPSAMSSISQARRSSPTTVHRSRSRRRRSDSRHYRSHSRHHRHKSRHRRSRSRTATYAEDRRTVYDDIRPPAPPTAPGEIIEDHRTIIEDRRGEPSHHGGALVVQEREFNSDREYRDEIARLEAEARALQLERRAGEVRDRAARRRRQSTVGDDYEEVVYRETVRDRSPPKNVLKVEKDRKGRMALVRSAE</sequence>
<accession>A0A6A7CAF5</accession>
<feature type="compositionally biased region" description="Low complexity" evidence="2">
    <location>
        <begin position="397"/>
        <end position="419"/>
    </location>
</feature>
<name>A0A6A7CAF5_9PEZI</name>
<dbReference type="PANTHER" id="PTHR48125">
    <property type="entry name" value="LP07818P1"/>
    <property type="match status" value="1"/>
</dbReference>
<reference evidence="4" key="1">
    <citation type="journal article" date="2020" name="Stud. Mycol.">
        <title>101 Dothideomycetes genomes: a test case for predicting lifestyles and emergence of pathogens.</title>
        <authorList>
            <person name="Haridas S."/>
            <person name="Albert R."/>
            <person name="Binder M."/>
            <person name="Bloem J."/>
            <person name="Labutti K."/>
            <person name="Salamov A."/>
            <person name="Andreopoulos B."/>
            <person name="Baker S."/>
            <person name="Barry K."/>
            <person name="Bills G."/>
            <person name="Bluhm B."/>
            <person name="Cannon C."/>
            <person name="Castanera R."/>
            <person name="Culley D."/>
            <person name="Daum C."/>
            <person name="Ezra D."/>
            <person name="Gonzalez J."/>
            <person name="Henrissat B."/>
            <person name="Kuo A."/>
            <person name="Liang C."/>
            <person name="Lipzen A."/>
            <person name="Lutzoni F."/>
            <person name="Magnuson J."/>
            <person name="Mondo S."/>
            <person name="Nolan M."/>
            <person name="Ohm R."/>
            <person name="Pangilinan J."/>
            <person name="Park H.-J."/>
            <person name="Ramirez L."/>
            <person name="Alfaro M."/>
            <person name="Sun H."/>
            <person name="Tritt A."/>
            <person name="Yoshinaga Y."/>
            <person name="Zwiers L.-H."/>
            <person name="Turgeon B."/>
            <person name="Goodwin S."/>
            <person name="Spatafora J."/>
            <person name="Crous P."/>
            <person name="Grigoriev I."/>
        </authorList>
    </citation>
    <scope>NUCLEOTIDE SEQUENCE</scope>
    <source>
        <strain evidence="4">CBS 480.64</strain>
    </source>
</reference>
<evidence type="ECO:0000259" key="3">
    <source>
        <dbReference type="Pfam" id="PF26118"/>
    </source>
</evidence>
<dbReference type="OrthoDB" id="5428245at2759"/>
<dbReference type="PANTHER" id="PTHR48125:SF12">
    <property type="entry name" value="AT HOOK TRANSCRIPTION FACTOR FAMILY-RELATED"/>
    <property type="match status" value="1"/>
</dbReference>
<dbReference type="Pfam" id="PF26118">
    <property type="entry name" value="DUF8035"/>
    <property type="match status" value="1"/>
</dbReference>
<dbReference type="InterPro" id="IPR058348">
    <property type="entry name" value="DUF8035"/>
</dbReference>
<feature type="compositionally biased region" description="Basic and acidic residues" evidence="2">
    <location>
        <begin position="181"/>
        <end position="195"/>
    </location>
</feature>
<organism evidence="4 5">
    <name type="scientific">Piedraia hortae CBS 480.64</name>
    <dbReference type="NCBI Taxonomy" id="1314780"/>
    <lineage>
        <taxon>Eukaryota</taxon>
        <taxon>Fungi</taxon>
        <taxon>Dikarya</taxon>
        <taxon>Ascomycota</taxon>
        <taxon>Pezizomycotina</taxon>
        <taxon>Dothideomycetes</taxon>
        <taxon>Dothideomycetidae</taxon>
        <taxon>Capnodiales</taxon>
        <taxon>Piedraiaceae</taxon>
        <taxon>Piedraia</taxon>
    </lineage>
</organism>
<evidence type="ECO:0000256" key="2">
    <source>
        <dbReference type="SAM" id="MobiDB-lite"/>
    </source>
</evidence>
<feature type="coiled-coil region" evidence="1">
    <location>
        <begin position="512"/>
        <end position="541"/>
    </location>
</feature>
<feature type="compositionally biased region" description="Basic residues" evidence="2">
    <location>
        <begin position="235"/>
        <end position="254"/>
    </location>
</feature>
<feature type="compositionally biased region" description="Pro residues" evidence="2">
    <location>
        <begin position="332"/>
        <end position="351"/>
    </location>
</feature>
<feature type="compositionally biased region" description="Basic and acidic residues" evidence="2">
    <location>
        <begin position="12"/>
        <end position="24"/>
    </location>
</feature>
<gene>
    <name evidence="4" type="ORF">K470DRAFT_254175</name>
</gene>
<feature type="compositionally biased region" description="Basic and acidic residues" evidence="2">
    <location>
        <begin position="60"/>
        <end position="84"/>
    </location>
</feature>
<feature type="compositionally biased region" description="Basic and acidic residues" evidence="2">
    <location>
        <begin position="115"/>
        <end position="124"/>
    </location>
</feature>
<keyword evidence="5" id="KW-1185">Reference proteome</keyword>
<proteinExistence type="predicted"/>
<evidence type="ECO:0000256" key="1">
    <source>
        <dbReference type="SAM" id="Coils"/>
    </source>
</evidence>
<dbReference type="Proteomes" id="UP000799421">
    <property type="component" value="Unassembled WGS sequence"/>
</dbReference>
<protein>
    <recommendedName>
        <fullName evidence="3">DUF8035 domain-containing protein</fullName>
    </recommendedName>
</protein>
<feature type="compositionally biased region" description="Low complexity" evidence="2">
    <location>
        <begin position="207"/>
        <end position="218"/>
    </location>
</feature>
<evidence type="ECO:0000313" key="4">
    <source>
        <dbReference type="EMBL" id="KAF2864546.1"/>
    </source>
</evidence>
<keyword evidence="1" id="KW-0175">Coiled coil</keyword>
<feature type="compositionally biased region" description="Basic residues" evidence="2">
    <location>
        <begin position="420"/>
        <end position="452"/>
    </location>
</feature>
<feature type="region of interest" description="Disordered" evidence="2">
    <location>
        <begin position="1"/>
        <end position="160"/>
    </location>
</feature>
<feature type="compositionally biased region" description="Basic and acidic residues" evidence="2">
    <location>
        <begin position="91"/>
        <end position="103"/>
    </location>
</feature>
<dbReference type="AlphaFoldDB" id="A0A6A7CAF5"/>
<feature type="region of interest" description="Disordered" evidence="2">
    <location>
        <begin position="181"/>
        <end position="254"/>
    </location>
</feature>
<feature type="compositionally biased region" description="Basic and acidic residues" evidence="2">
    <location>
        <begin position="40"/>
        <end position="52"/>
    </location>
</feature>
<feature type="compositionally biased region" description="Basic and acidic residues" evidence="2">
    <location>
        <begin position="458"/>
        <end position="469"/>
    </location>
</feature>